<name>A0A1H9T6M3_9PSEU</name>
<dbReference type="EMBL" id="FOGI01000006">
    <property type="protein sequence ID" value="SER92798.1"/>
    <property type="molecule type" value="Genomic_DNA"/>
</dbReference>
<keyword evidence="1" id="KW-0175">Coiled coil</keyword>
<dbReference type="Proteomes" id="UP000199051">
    <property type="component" value="Unassembled WGS sequence"/>
</dbReference>
<dbReference type="STRING" id="155974.SAMN04487818_10695"/>
<gene>
    <name evidence="2" type="ORF">SAMN04487818_10695</name>
</gene>
<accession>A0A1H9T6M3</accession>
<reference evidence="3" key="1">
    <citation type="submission" date="2016-10" db="EMBL/GenBank/DDBJ databases">
        <authorList>
            <person name="Varghese N."/>
            <person name="Submissions S."/>
        </authorList>
    </citation>
    <scope>NUCLEOTIDE SEQUENCE [LARGE SCALE GENOMIC DNA]</scope>
    <source>
        <strain evidence="3">DSM 44260</strain>
    </source>
</reference>
<evidence type="ECO:0000313" key="2">
    <source>
        <dbReference type="EMBL" id="SER92798.1"/>
    </source>
</evidence>
<sequence length="1055" mass="115434">MSTLFDQQLTDASGALGVIGDRQLVVVQTFYIARLTSHPVAIVPSSFVAVTGRGPRDSNESGKTSFNAAVSLLLGDPEWRVTGGGVAAVAQLLFEPDTAGVAATRYPAADTGFIIGVFANPDDPAATAHTVWMKLSSRPKYVQVRHCDGVHLVDADNDVERHRLAPTAWKALPAVDLGAHSYVDILYGHSPRCLAYVAARGKQRSGPSLLKMDTGAFSPEDIGAALVRLTGRSEALEFEQEQRRKLARQFDELTITTTQHQQKWEAEEKVVEGVRVRRKIRAGLDEGEKLWRQHLARGLLDTIDRRRALEQQGWQVEREIARLAKELRMCRDEEKALADDVSVHERAQDAQDAHARADERLTEATREETTLSNKIGELREQMSRLEQQGARSARVDVDTAKRALANCTSEQRSSALKLAKAVEVVEGVRLALAEAEEGRTGDAGLSISILVDAGVPAVGLLDAVEVADGFRDVWEPRLHPWRAAVCVDDELHDDALSALVGCAGAVLIAGRAADADIVLPEGILAAPRSAWRFLVELATRVSPIDVADVRAVRDDILGAVVVGGFVSPTTGRVQLVAALRDRLQQVEEEHAAAESAAELAADRETDALTELNAARAAADYEHCLRERRRIEQDELPKIRQLVQERANKRKDALEVLTSAVAKVEGIEAARARAHTNRQEAHNKHSSAKKERATIQQAWESAALDYWLSGLPGGEADARLILNWTTQPAQHDGQDGVARPAASSDALVRVTRSREVLARRANEELSSILGALGVQRDSGQGAPTVEIAEAVRHREVLNDRDQPPASPDEAGFTVLASALRNWLDQHVERDRLAEEQIEIARGERAKERRYVETNLGVLQESLHNVQDSLEQRVEANLTAISDALDRLNRSASGYGATLNYEVYRPVGPEETWTWRVTPAWRRSPNGRMLPYDSATNTAQEKLFSIHLVLAALLASPHPRGRVLILDELGDSLGDEHRRDVLSAVAQVARDHGITVLGTCQDAVMPDAASYCGEILYFCYPSKADALNLPTRMFGFDNNGARVALTVDHLITSRTSS</sequence>
<protein>
    <recommendedName>
        <fullName evidence="4">Chromosome segregation ATPase</fullName>
    </recommendedName>
</protein>
<feature type="coiled-coil region" evidence="1">
    <location>
        <begin position="306"/>
        <end position="388"/>
    </location>
</feature>
<dbReference type="AlphaFoldDB" id="A0A1H9T6M3"/>
<evidence type="ECO:0008006" key="4">
    <source>
        <dbReference type="Google" id="ProtNLM"/>
    </source>
</evidence>
<organism evidence="2 3">
    <name type="scientific">Actinokineospora terrae</name>
    <dbReference type="NCBI Taxonomy" id="155974"/>
    <lineage>
        <taxon>Bacteria</taxon>
        <taxon>Bacillati</taxon>
        <taxon>Actinomycetota</taxon>
        <taxon>Actinomycetes</taxon>
        <taxon>Pseudonocardiales</taxon>
        <taxon>Pseudonocardiaceae</taxon>
        <taxon>Actinokineospora</taxon>
    </lineage>
</organism>
<proteinExistence type="predicted"/>
<feature type="coiled-coil region" evidence="1">
    <location>
        <begin position="576"/>
        <end position="603"/>
    </location>
</feature>
<dbReference type="RefSeq" id="WP_092778542.1">
    <property type="nucleotide sequence ID" value="NZ_FOGI01000006.1"/>
</dbReference>
<evidence type="ECO:0000256" key="1">
    <source>
        <dbReference type="SAM" id="Coils"/>
    </source>
</evidence>
<evidence type="ECO:0000313" key="3">
    <source>
        <dbReference type="Proteomes" id="UP000199051"/>
    </source>
</evidence>
<keyword evidence="3" id="KW-1185">Reference proteome</keyword>